<dbReference type="OrthoDB" id="3855340at2"/>
<name>A0A1A0LY71_MYCMU</name>
<dbReference type="AlphaFoldDB" id="A0A1A0LY71"/>
<reference evidence="1 2" key="1">
    <citation type="submission" date="2016-06" db="EMBL/GenBank/DDBJ databases">
        <authorList>
            <person name="Kjaerup R.B."/>
            <person name="Dalgaard T.S."/>
            <person name="Juul-Madsen H.R."/>
        </authorList>
    </citation>
    <scope>NUCLEOTIDE SEQUENCE [LARGE SCALE GENOMIC DNA]</scope>
    <source>
        <strain evidence="1 2">1199456.5</strain>
    </source>
</reference>
<dbReference type="Proteomes" id="UP000093962">
    <property type="component" value="Unassembled WGS sequence"/>
</dbReference>
<accession>A0A1A0LY71</accession>
<protein>
    <submittedName>
        <fullName evidence="1">Uncharacterized protein</fullName>
    </submittedName>
</protein>
<sequence>MTVDADIPAPADALDTTAWDDRWDEGQPVRQFNGSSWLVPPMEQHAADVSVWNQQITVRIEGIQRADGRVGRYVSVNGEHYPTSAARSSRRR</sequence>
<gene>
    <name evidence="1" type="ORF">A5642_04890</name>
</gene>
<evidence type="ECO:0000313" key="1">
    <source>
        <dbReference type="EMBL" id="OBA78179.1"/>
    </source>
</evidence>
<proteinExistence type="predicted"/>
<comment type="caution">
    <text evidence="1">The sequence shown here is derived from an EMBL/GenBank/DDBJ whole genome shotgun (WGS) entry which is preliminary data.</text>
</comment>
<dbReference type="EMBL" id="LZSF01000269">
    <property type="protein sequence ID" value="OBA78179.1"/>
    <property type="molecule type" value="Genomic_DNA"/>
</dbReference>
<evidence type="ECO:0000313" key="2">
    <source>
        <dbReference type="Proteomes" id="UP000093962"/>
    </source>
</evidence>
<dbReference type="RefSeq" id="WP_061000220.1">
    <property type="nucleotide sequence ID" value="NZ_LSKA01000073.1"/>
</dbReference>
<organism evidence="1 2">
    <name type="scientific">Mycolicibacterium mucogenicum</name>
    <name type="common">Mycobacterium mucogenicum</name>
    <dbReference type="NCBI Taxonomy" id="56689"/>
    <lineage>
        <taxon>Bacteria</taxon>
        <taxon>Bacillati</taxon>
        <taxon>Actinomycetota</taxon>
        <taxon>Actinomycetes</taxon>
        <taxon>Mycobacteriales</taxon>
        <taxon>Mycobacteriaceae</taxon>
        <taxon>Mycolicibacterium</taxon>
    </lineage>
</organism>